<organism evidence="1 2">
    <name type="scientific">Plakobranchus ocellatus</name>
    <dbReference type="NCBI Taxonomy" id="259542"/>
    <lineage>
        <taxon>Eukaryota</taxon>
        <taxon>Metazoa</taxon>
        <taxon>Spiralia</taxon>
        <taxon>Lophotrochozoa</taxon>
        <taxon>Mollusca</taxon>
        <taxon>Gastropoda</taxon>
        <taxon>Heterobranchia</taxon>
        <taxon>Euthyneura</taxon>
        <taxon>Panpulmonata</taxon>
        <taxon>Sacoglossa</taxon>
        <taxon>Placobranchoidea</taxon>
        <taxon>Plakobranchidae</taxon>
        <taxon>Plakobranchus</taxon>
    </lineage>
</organism>
<protein>
    <submittedName>
        <fullName evidence="1">Uncharacterized protein</fullName>
    </submittedName>
</protein>
<evidence type="ECO:0000313" key="2">
    <source>
        <dbReference type="Proteomes" id="UP000735302"/>
    </source>
</evidence>
<dbReference type="EMBL" id="BLXT01005260">
    <property type="protein sequence ID" value="GFO21526.1"/>
    <property type="molecule type" value="Genomic_DNA"/>
</dbReference>
<proteinExistence type="predicted"/>
<comment type="caution">
    <text evidence="1">The sequence shown here is derived from an EMBL/GenBank/DDBJ whole genome shotgun (WGS) entry which is preliminary data.</text>
</comment>
<accession>A0AAV4BR43</accession>
<sequence length="85" mass="9782">MRVDSDLGNKSQWADVRTYQARHRLVPSSRIIAPFGEIISFLESAFVNNHVYFKNNFRIIAPFGEIISFFESAFVNNHVYGPLAF</sequence>
<gene>
    <name evidence="1" type="ORF">PoB_004803100</name>
</gene>
<dbReference type="AlphaFoldDB" id="A0AAV4BR43"/>
<evidence type="ECO:0000313" key="1">
    <source>
        <dbReference type="EMBL" id="GFO21526.1"/>
    </source>
</evidence>
<name>A0AAV4BR43_9GAST</name>
<dbReference type="Proteomes" id="UP000735302">
    <property type="component" value="Unassembled WGS sequence"/>
</dbReference>
<keyword evidence="2" id="KW-1185">Reference proteome</keyword>
<reference evidence="1 2" key="1">
    <citation type="journal article" date="2021" name="Elife">
        <title>Chloroplast acquisition without the gene transfer in kleptoplastic sea slugs, Plakobranchus ocellatus.</title>
        <authorList>
            <person name="Maeda T."/>
            <person name="Takahashi S."/>
            <person name="Yoshida T."/>
            <person name="Shimamura S."/>
            <person name="Takaki Y."/>
            <person name="Nagai Y."/>
            <person name="Toyoda A."/>
            <person name="Suzuki Y."/>
            <person name="Arimoto A."/>
            <person name="Ishii H."/>
            <person name="Satoh N."/>
            <person name="Nishiyama T."/>
            <person name="Hasebe M."/>
            <person name="Maruyama T."/>
            <person name="Minagawa J."/>
            <person name="Obokata J."/>
            <person name="Shigenobu S."/>
        </authorList>
    </citation>
    <scope>NUCLEOTIDE SEQUENCE [LARGE SCALE GENOMIC DNA]</scope>
</reference>